<dbReference type="PANTHER" id="PTHR30572">
    <property type="entry name" value="MEMBRANE COMPONENT OF TRANSPORTER-RELATED"/>
    <property type="match status" value="1"/>
</dbReference>
<gene>
    <name evidence="9" type="ORF">GCM10023171_14170</name>
</gene>
<reference evidence="10" key="1">
    <citation type="journal article" date="2019" name="Int. J. Syst. Evol. Microbiol.">
        <title>The Global Catalogue of Microorganisms (GCM) 10K type strain sequencing project: providing services to taxonomists for standard genome sequencing and annotation.</title>
        <authorList>
            <consortium name="The Broad Institute Genomics Platform"/>
            <consortium name="The Broad Institute Genome Sequencing Center for Infectious Disease"/>
            <person name="Wu L."/>
            <person name="Ma J."/>
        </authorList>
    </citation>
    <scope>NUCLEOTIDE SEQUENCE [LARGE SCALE GENOMIC DNA]</scope>
    <source>
        <strain evidence="10">JCM 17839</strain>
    </source>
</reference>
<proteinExistence type="inferred from homology"/>
<dbReference type="PANTHER" id="PTHR30572:SF4">
    <property type="entry name" value="ABC TRANSPORTER PERMEASE YTRF"/>
    <property type="match status" value="1"/>
</dbReference>
<dbReference type="InterPro" id="IPR050250">
    <property type="entry name" value="Macrolide_Exporter_MacB"/>
</dbReference>
<sequence length="886" mass="90227">MATVVVRTLFDAPLLSAFLVFAIAATALVGTLVPPLIDQARTATVQHQLREIPEIALPLTAVMPGLAALGDEPGPRADAWAAPLAAAAAARAARPEPLRDVLGTPRVYGSFAPAPFTGDRKTPLNKVQVVMDPGLASRSTLLRGSYPATSDPTQGIGVVLTDKVAETLDWRVGETRRSRALTLTLTGVIASDGSNAQDWRMLNGSLEPLIELTPLGDRIYQGVAFMNPDEAPLLGELAQQAVTYSWIPLDGGAIDAGDADVVARQLRLMMATAVHIGVGSADLYDQGLLYSTPAADAMDQGVARGRTLLAIVAVAAVCPLAVAAVVLTLSSRQLASRRRRAARLMRARGASQGALLALLSGESLLLGVLGAVLGVGAGLLLVPHAADGLTLVIPALLVLVVVCAVPATLLGDLRRIERRSDGARTGARWQRILVEAVVVGLAAACAGILLTRGGGALTVDPVLLAVPLLIGAAGTVLVLRVLPPVLAALHRTAARRTGLIGLLGPARALRDEALRTAPALAAVIGIAVAVFSVAFAATVTEGISRHASESTGADIAVTVPYADAEQIAGARAVPGVAALATLDANAIGMVGPGSGQDRVRIYAVDRAEFLRVQQGFDPALPLPSALASTQGGPIPVVASEQLVAQFGDALTVNDHPVRIVARTAQPVPFGTGSGTVQKWVIIDTANLHRIGLDAPTVSQAFVSVAPGHDARAVAKAVTAALGQAATARTAAQIIAAAGSDPATAALHAALIAAVGIVALLLAWAVVQTLALGSAARARLLALLRAVGYPRRGELPLVAWEVGPALLVSVPIGLLTGTATARLVVGGLDLRGFTGGDTAPELVLAGWGTAAVVGGFIVVTGAAVLLATAAAARLRSAEAIRVADDED</sequence>
<evidence type="ECO:0000256" key="1">
    <source>
        <dbReference type="ARBA" id="ARBA00004651"/>
    </source>
</evidence>
<evidence type="ECO:0000256" key="6">
    <source>
        <dbReference type="ARBA" id="ARBA00038076"/>
    </source>
</evidence>
<organism evidence="9 10">
    <name type="scientific">Microbacterium panaciterrae</name>
    <dbReference type="NCBI Taxonomy" id="985759"/>
    <lineage>
        <taxon>Bacteria</taxon>
        <taxon>Bacillati</taxon>
        <taxon>Actinomycetota</taxon>
        <taxon>Actinomycetes</taxon>
        <taxon>Micrococcales</taxon>
        <taxon>Microbacteriaceae</taxon>
        <taxon>Microbacterium</taxon>
    </lineage>
</organism>
<dbReference type="Pfam" id="PF02687">
    <property type="entry name" value="FtsX"/>
    <property type="match status" value="1"/>
</dbReference>
<evidence type="ECO:0000256" key="5">
    <source>
        <dbReference type="ARBA" id="ARBA00023136"/>
    </source>
</evidence>
<comment type="similarity">
    <text evidence="6">Belongs to the ABC-4 integral membrane protein family.</text>
</comment>
<evidence type="ECO:0000256" key="7">
    <source>
        <dbReference type="SAM" id="Phobius"/>
    </source>
</evidence>
<feature type="domain" description="ABC3 transporter permease C-terminal" evidence="8">
    <location>
        <begin position="315"/>
        <end position="403"/>
    </location>
</feature>
<feature type="transmembrane region" description="Helical" evidence="7">
    <location>
        <begin position="353"/>
        <end position="382"/>
    </location>
</feature>
<keyword evidence="2" id="KW-1003">Cell membrane</keyword>
<feature type="transmembrane region" description="Helical" evidence="7">
    <location>
        <begin position="796"/>
        <end position="823"/>
    </location>
</feature>
<keyword evidence="3 7" id="KW-0812">Transmembrane</keyword>
<dbReference type="InterPro" id="IPR003838">
    <property type="entry name" value="ABC3_permease_C"/>
</dbReference>
<evidence type="ECO:0000313" key="10">
    <source>
        <dbReference type="Proteomes" id="UP001500731"/>
    </source>
</evidence>
<evidence type="ECO:0000256" key="2">
    <source>
        <dbReference type="ARBA" id="ARBA00022475"/>
    </source>
</evidence>
<feature type="transmembrane region" description="Helical" evidence="7">
    <location>
        <begin position="517"/>
        <end position="539"/>
    </location>
</feature>
<evidence type="ECO:0000256" key="3">
    <source>
        <dbReference type="ARBA" id="ARBA00022692"/>
    </source>
</evidence>
<feature type="transmembrane region" description="Helical" evidence="7">
    <location>
        <begin position="12"/>
        <end position="33"/>
    </location>
</feature>
<keyword evidence="5 7" id="KW-0472">Membrane</keyword>
<dbReference type="Proteomes" id="UP001500731">
    <property type="component" value="Unassembled WGS sequence"/>
</dbReference>
<keyword evidence="4 7" id="KW-1133">Transmembrane helix</keyword>
<dbReference type="EMBL" id="BAABGP010000008">
    <property type="protein sequence ID" value="GAA4483134.1"/>
    <property type="molecule type" value="Genomic_DNA"/>
</dbReference>
<evidence type="ECO:0000313" key="9">
    <source>
        <dbReference type="EMBL" id="GAA4483134.1"/>
    </source>
</evidence>
<comment type="subcellular location">
    <subcellularLocation>
        <location evidence="1">Cell membrane</location>
        <topology evidence="1">Multi-pass membrane protein</topology>
    </subcellularLocation>
</comment>
<name>A0ABP8P764_9MICO</name>
<feature type="transmembrane region" description="Helical" evidence="7">
    <location>
        <begin position="843"/>
        <end position="870"/>
    </location>
</feature>
<comment type="caution">
    <text evidence="9">The sequence shown here is derived from an EMBL/GenBank/DDBJ whole genome shotgun (WGS) entry which is preliminary data.</text>
</comment>
<evidence type="ECO:0000256" key="4">
    <source>
        <dbReference type="ARBA" id="ARBA00022989"/>
    </source>
</evidence>
<feature type="transmembrane region" description="Helical" evidence="7">
    <location>
        <begin position="462"/>
        <end position="482"/>
    </location>
</feature>
<feature type="transmembrane region" description="Helical" evidence="7">
    <location>
        <begin position="308"/>
        <end position="330"/>
    </location>
</feature>
<protein>
    <recommendedName>
        <fullName evidence="8">ABC3 transporter permease C-terminal domain-containing protein</fullName>
    </recommendedName>
</protein>
<feature type="transmembrane region" description="Helical" evidence="7">
    <location>
        <begin position="749"/>
        <end position="775"/>
    </location>
</feature>
<evidence type="ECO:0000259" key="8">
    <source>
        <dbReference type="Pfam" id="PF02687"/>
    </source>
</evidence>
<keyword evidence="10" id="KW-1185">Reference proteome</keyword>
<feature type="transmembrane region" description="Helical" evidence="7">
    <location>
        <begin position="432"/>
        <end position="450"/>
    </location>
</feature>
<feature type="transmembrane region" description="Helical" evidence="7">
    <location>
        <begin position="388"/>
        <end position="411"/>
    </location>
</feature>
<accession>A0ABP8P764</accession>